<dbReference type="PANTHER" id="PTHR12526">
    <property type="entry name" value="GLYCOSYLTRANSFERASE"/>
    <property type="match status" value="1"/>
</dbReference>
<dbReference type="SUPFAM" id="SSF53756">
    <property type="entry name" value="UDP-Glycosyltransferase/glycogen phosphorylase"/>
    <property type="match status" value="1"/>
</dbReference>
<dbReference type="InterPro" id="IPR001296">
    <property type="entry name" value="Glyco_trans_1"/>
</dbReference>
<proteinExistence type="predicted"/>
<dbReference type="GO" id="GO:0016740">
    <property type="term" value="F:transferase activity"/>
    <property type="evidence" value="ECO:0007669"/>
    <property type="project" value="UniProtKB-KW"/>
</dbReference>
<keyword evidence="2 5" id="KW-0808">Transferase</keyword>
<sequence length="380" mass="42360">MRSEGRVDVAFILPALWGGGVERVYLDLAEQFVRKGFGVDLVLAKAEGPMLGQVPSGVRVIDLKVPRRLRLVRTSWPLLHYFATVAPRVAIPVWGYLDYLPLWAAWKAGVPTLWVLHSTPDYFGDLPGMRRWFALRFAQRALRESLLRSRARVGAVSKGVAEAFGQLGGVKVEKIRVLPNPIDVGRIRLLAQEAIPSLPFEERSPYLVAVGRLHPEKGFDLLIEAFALLKRRLSEKTPYLLMLGEGPERLYLERLAKDLGVSERVLFLGWTSNPYPYVARSLGLVVSSRYEGLPTVVLEALALGVPVVATEAPGGLLEALDYGRMGILTPRTAEGLALGMEKLLVEGFVLEEAKVIRHLERYSPDRAFGKYMEVIQELWA</sequence>
<organism evidence="5 6">
    <name type="scientific">Thermus brockianus</name>
    <dbReference type="NCBI Taxonomy" id="56956"/>
    <lineage>
        <taxon>Bacteria</taxon>
        <taxon>Thermotogati</taxon>
        <taxon>Deinococcota</taxon>
        <taxon>Deinococci</taxon>
        <taxon>Thermales</taxon>
        <taxon>Thermaceae</taxon>
        <taxon>Thermus</taxon>
    </lineage>
</organism>
<evidence type="ECO:0000259" key="4">
    <source>
        <dbReference type="Pfam" id="PF13439"/>
    </source>
</evidence>
<reference evidence="5 6" key="1">
    <citation type="journal article" date="2022" name="Microbiol. Resour. Announc.">
        <title>Complete Genome Sequences of Thermus Strains Isolated from Senami Hot Spring in Japan.</title>
        <authorList>
            <person name="Miyazaki K."/>
        </authorList>
    </citation>
    <scope>NUCLEOTIDE SEQUENCE [LARGE SCALE GENOMIC DNA]</scope>
    <source>
        <strain evidence="5 6">SNM4-1</strain>
    </source>
</reference>
<gene>
    <name evidence="5" type="ORF">TbrSNM41_09970</name>
</gene>
<dbReference type="Pfam" id="PF13439">
    <property type="entry name" value="Glyco_transf_4"/>
    <property type="match status" value="1"/>
</dbReference>
<protein>
    <submittedName>
        <fullName evidence="5">Glycosyl transferase</fullName>
    </submittedName>
</protein>
<evidence type="ECO:0000313" key="5">
    <source>
        <dbReference type="EMBL" id="BDG16263.1"/>
    </source>
</evidence>
<dbReference type="InterPro" id="IPR028098">
    <property type="entry name" value="Glyco_trans_4-like_N"/>
</dbReference>
<dbReference type="PANTHER" id="PTHR12526:SF510">
    <property type="entry name" value="D-INOSITOL 3-PHOSPHATE GLYCOSYLTRANSFERASE"/>
    <property type="match status" value="1"/>
</dbReference>
<keyword evidence="1" id="KW-0328">Glycosyltransferase</keyword>
<dbReference type="CDD" id="cd03811">
    <property type="entry name" value="GT4_GT28_WabH-like"/>
    <property type="match status" value="1"/>
</dbReference>
<evidence type="ECO:0000256" key="1">
    <source>
        <dbReference type="ARBA" id="ARBA00022676"/>
    </source>
</evidence>
<dbReference type="Gene3D" id="3.40.50.2000">
    <property type="entry name" value="Glycogen Phosphorylase B"/>
    <property type="match status" value="2"/>
</dbReference>
<keyword evidence="6" id="KW-1185">Reference proteome</keyword>
<evidence type="ECO:0000259" key="3">
    <source>
        <dbReference type="Pfam" id="PF00534"/>
    </source>
</evidence>
<name>A0ABM7XIY8_THEBO</name>
<dbReference type="Pfam" id="PF00534">
    <property type="entry name" value="Glycos_transf_1"/>
    <property type="match status" value="1"/>
</dbReference>
<evidence type="ECO:0000256" key="2">
    <source>
        <dbReference type="ARBA" id="ARBA00022679"/>
    </source>
</evidence>
<dbReference type="EMBL" id="AP025593">
    <property type="protein sequence ID" value="BDG16263.1"/>
    <property type="molecule type" value="Genomic_DNA"/>
</dbReference>
<evidence type="ECO:0000313" key="6">
    <source>
        <dbReference type="Proteomes" id="UP000831120"/>
    </source>
</evidence>
<feature type="domain" description="Glycosyl transferase family 1" evidence="3">
    <location>
        <begin position="194"/>
        <end position="346"/>
    </location>
</feature>
<accession>A0ABM7XIY8</accession>
<feature type="domain" description="Glycosyltransferase subfamily 4-like N-terminal" evidence="4">
    <location>
        <begin position="19"/>
        <end position="185"/>
    </location>
</feature>
<dbReference type="Proteomes" id="UP000831120">
    <property type="component" value="Chromosome"/>
</dbReference>